<dbReference type="Proteomes" id="UP000887574">
    <property type="component" value="Unplaced"/>
</dbReference>
<evidence type="ECO:0000313" key="3">
    <source>
        <dbReference type="WBParaSite" id="jg17927"/>
    </source>
</evidence>
<protein>
    <submittedName>
        <fullName evidence="3">Uncharacterized protein</fullName>
    </submittedName>
</protein>
<dbReference type="Pfam" id="PF22945">
    <property type="entry name" value="LEM-3_GIY-YIG"/>
    <property type="match status" value="1"/>
</dbReference>
<accession>A0A915DAP8</accession>
<sequence length="166" mass="18352">MATDDNGDILGGQSIFEIRKFQVCVCYSGALDIVRHDLKSGKDSNLGVHQLDLLERKHDNGIRKWHFVYLLINPVLMGVSPKEADFDIFVESIFYVGKGIGGRPFDHMQEAATPSKASKISPMLTLVDEEEVPDDFGQPEESTSAAAADPSTMPFEEHVHHLGARL</sequence>
<dbReference type="WBParaSite" id="jg17927">
    <property type="protein sequence ID" value="jg17927"/>
    <property type="gene ID" value="jg17927"/>
</dbReference>
<evidence type="ECO:0000256" key="1">
    <source>
        <dbReference type="SAM" id="MobiDB-lite"/>
    </source>
</evidence>
<feature type="region of interest" description="Disordered" evidence="1">
    <location>
        <begin position="132"/>
        <end position="154"/>
    </location>
</feature>
<reference evidence="3" key="1">
    <citation type="submission" date="2022-11" db="UniProtKB">
        <authorList>
            <consortium name="WormBaseParasite"/>
        </authorList>
    </citation>
    <scope>IDENTIFICATION</scope>
</reference>
<proteinExistence type="predicted"/>
<name>A0A915DAP8_9BILA</name>
<evidence type="ECO:0000313" key="2">
    <source>
        <dbReference type="Proteomes" id="UP000887574"/>
    </source>
</evidence>
<organism evidence="2 3">
    <name type="scientific">Ditylenchus dipsaci</name>
    <dbReference type="NCBI Taxonomy" id="166011"/>
    <lineage>
        <taxon>Eukaryota</taxon>
        <taxon>Metazoa</taxon>
        <taxon>Ecdysozoa</taxon>
        <taxon>Nematoda</taxon>
        <taxon>Chromadorea</taxon>
        <taxon>Rhabditida</taxon>
        <taxon>Tylenchina</taxon>
        <taxon>Tylenchomorpha</taxon>
        <taxon>Sphaerularioidea</taxon>
        <taxon>Anguinidae</taxon>
        <taxon>Anguininae</taxon>
        <taxon>Ditylenchus</taxon>
    </lineage>
</organism>
<dbReference type="AlphaFoldDB" id="A0A915DAP8"/>
<keyword evidence="2" id="KW-1185">Reference proteome</keyword>